<reference evidence="3 4" key="1">
    <citation type="submission" date="2018-03" db="EMBL/GenBank/DDBJ databases">
        <authorList>
            <person name="Keele B.F."/>
        </authorList>
    </citation>
    <scope>NUCLEOTIDE SEQUENCE [LARGE SCALE GENOMIC DNA]</scope>
    <source>
        <strain evidence="3 4">CECT 8811</strain>
    </source>
</reference>
<protein>
    <submittedName>
        <fullName evidence="3">Universal stress protein F</fullName>
    </submittedName>
</protein>
<sequence>MFNTILVPVALDHIETLTRKLDVARQLRAPEGRIIAVSVFEDIPSYVAEYAMVKPDRKKMVQEIKKAFDDALVGHDDVERVTLAGKPGVVIATYAEEIGADLIVTAASRPGSEGYALGSTASRLARRAPCSVFVIR</sequence>
<evidence type="ECO:0000259" key="2">
    <source>
        <dbReference type="Pfam" id="PF00582"/>
    </source>
</evidence>
<dbReference type="PRINTS" id="PR01438">
    <property type="entry name" value="UNVRSLSTRESS"/>
</dbReference>
<dbReference type="OrthoDB" id="9792500at2"/>
<dbReference type="AlphaFoldDB" id="A0A2R8AMC2"/>
<gene>
    <name evidence="3" type="primary">uspF_4</name>
    <name evidence="3" type="ORF">ALP8811_02218</name>
</gene>
<evidence type="ECO:0000313" key="3">
    <source>
        <dbReference type="EMBL" id="SPF77195.1"/>
    </source>
</evidence>
<dbReference type="PANTHER" id="PTHR46268:SF6">
    <property type="entry name" value="UNIVERSAL STRESS PROTEIN UP12"/>
    <property type="match status" value="1"/>
</dbReference>
<dbReference type="Pfam" id="PF00582">
    <property type="entry name" value="Usp"/>
    <property type="match status" value="1"/>
</dbReference>
<dbReference type="InterPro" id="IPR006016">
    <property type="entry name" value="UspA"/>
</dbReference>
<dbReference type="CDD" id="cd00293">
    <property type="entry name" value="USP-like"/>
    <property type="match status" value="1"/>
</dbReference>
<evidence type="ECO:0000256" key="1">
    <source>
        <dbReference type="ARBA" id="ARBA00008791"/>
    </source>
</evidence>
<dbReference type="PANTHER" id="PTHR46268">
    <property type="entry name" value="STRESS RESPONSE PROTEIN NHAX"/>
    <property type="match status" value="1"/>
</dbReference>
<accession>A0A2R8AMC2</accession>
<feature type="domain" description="UspA" evidence="2">
    <location>
        <begin position="1"/>
        <end position="136"/>
    </location>
</feature>
<dbReference type="EMBL" id="OMOI01000001">
    <property type="protein sequence ID" value="SPF77195.1"/>
    <property type="molecule type" value="Genomic_DNA"/>
</dbReference>
<dbReference type="Gene3D" id="3.40.50.620">
    <property type="entry name" value="HUPs"/>
    <property type="match status" value="1"/>
</dbReference>
<dbReference type="InterPro" id="IPR014729">
    <property type="entry name" value="Rossmann-like_a/b/a_fold"/>
</dbReference>
<dbReference type="SUPFAM" id="SSF52402">
    <property type="entry name" value="Adenine nucleotide alpha hydrolases-like"/>
    <property type="match status" value="1"/>
</dbReference>
<dbReference type="InterPro" id="IPR006015">
    <property type="entry name" value="Universal_stress_UspA"/>
</dbReference>
<organism evidence="3 4">
    <name type="scientific">Aliiroseovarius pelagivivens</name>
    <dbReference type="NCBI Taxonomy" id="1639690"/>
    <lineage>
        <taxon>Bacteria</taxon>
        <taxon>Pseudomonadati</taxon>
        <taxon>Pseudomonadota</taxon>
        <taxon>Alphaproteobacteria</taxon>
        <taxon>Rhodobacterales</taxon>
        <taxon>Paracoccaceae</taxon>
        <taxon>Aliiroseovarius</taxon>
    </lineage>
</organism>
<proteinExistence type="inferred from homology"/>
<keyword evidence="4" id="KW-1185">Reference proteome</keyword>
<evidence type="ECO:0000313" key="4">
    <source>
        <dbReference type="Proteomes" id="UP000244911"/>
    </source>
</evidence>
<comment type="similarity">
    <text evidence="1">Belongs to the universal stress protein A family.</text>
</comment>
<dbReference type="RefSeq" id="WP_108857147.1">
    <property type="nucleotide sequence ID" value="NZ_OMOI01000001.1"/>
</dbReference>
<dbReference type="Proteomes" id="UP000244911">
    <property type="component" value="Unassembled WGS sequence"/>
</dbReference>
<name>A0A2R8AMC2_9RHOB</name>